<keyword evidence="8" id="KW-1185">Reference proteome</keyword>
<evidence type="ECO:0000313" key="7">
    <source>
        <dbReference type="EMBL" id="TDU21857.1"/>
    </source>
</evidence>
<sequence>MRMLSILRGFLGLAAFLLLGDILVRLFAIPLSSGVAGMLLLTFWLLLRRHLSHDLTAASQPLIGMLALLIMPGVVGIFFQAGEFAGQWPTIFIALIAGTLLSSWTTLWLMRRLVPDTRDNAHE</sequence>
<reference evidence="7 8" key="1">
    <citation type="submission" date="2019-03" db="EMBL/GenBank/DDBJ databases">
        <title>Genomic Encyclopedia of Type Strains, Phase IV (KMG-IV): sequencing the most valuable type-strain genomes for metagenomic binning, comparative biology and taxonomic classification.</title>
        <authorList>
            <person name="Goeker M."/>
        </authorList>
    </citation>
    <scope>NUCLEOTIDE SEQUENCE [LARGE SCALE GENOMIC DNA]</scope>
    <source>
        <strain evidence="7 8">DSM 6770</strain>
    </source>
</reference>
<keyword evidence="4 6" id="KW-1133">Transmembrane helix</keyword>
<proteinExistence type="predicted"/>
<gene>
    <name evidence="7" type="ORF">C8E00_10437</name>
</gene>
<accession>A0A4R7NMH1</accession>
<dbReference type="InterPro" id="IPR005538">
    <property type="entry name" value="LrgA/CidA"/>
</dbReference>
<protein>
    <submittedName>
        <fullName evidence="7">Putative effector of murein hydrolase LrgA (UPF0299 family)</fullName>
    </submittedName>
</protein>
<keyword evidence="7" id="KW-0378">Hydrolase</keyword>
<name>A0A4R7NMH1_9GAMM</name>
<dbReference type="PANTHER" id="PTHR33931">
    <property type="entry name" value="HOLIN-LIKE PROTEIN CIDA-RELATED"/>
    <property type="match status" value="1"/>
</dbReference>
<dbReference type="AlphaFoldDB" id="A0A4R7NMH1"/>
<evidence type="ECO:0000256" key="2">
    <source>
        <dbReference type="ARBA" id="ARBA00022475"/>
    </source>
</evidence>
<keyword evidence="3 6" id="KW-0812">Transmembrane</keyword>
<feature type="transmembrane region" description="Helical" evidence="6">
    <location>
        <begin position="30"/>
        <end position="47"/>
    </location>
</feature>
<dbReference type="RefSeq" id="WP_341765849.1">
    <property type="nucleotide sequence ID" value="NZ_SOBR01000004.1"/>
</dbReference>
<evidence type="ECO:0000256" key="3">
    <source>
        <dbReference type="ARBA" id="ARBA00022692"/>
    </source>
</evidence>
<organism evidence="7 8">
    <name type="scientific">Chromohalobacter marismortui</name>
    <dbReference type="NCBI Taxonomy" id="42055"/>
    <lineage>
        <taxon>Bacteria</taxon>
        <taxon>Pseudomonadati</taxon>
        <taxon>Pseudomonadota</taxon>
        <taxon>Gammaproteobacteria</taxon>
        <taxon>Oceanospirillales</taxon>
        <taxon>Halomonadaceae</taxon>
        <taxon>Chromohalobacter</taxon>
    </lineage>
</organism>
<dbReference type="GO" id="GO:0005886">
    <property type="term" value="C:plasma membrane"/>
    <property type="evidence" value="ECO:0007669"/>
    <property type="project" value="UniProtKB-SubCell"/>
</dbReference>
<dbReference type="EMBL" id="SOBR01000004">
    <property type="protein sequence ID" value="TDU21857.1"/>
    <property type="molecule type" value="Genomic_DNA"/>
</dbReference>
<comment type="caution">
    <text evidence="7">The sequence shown here is derived from an EMBL/GenBank/DDBJ whole genome shotgun (WGS) entry which is preliminary data.</text>
</comment>
<keyword evidence="5 6" id="KW-0472">Membrane</keyword>
<dbReference type="Proteomes" id="UP000295380">
    <property type="component" value="Unassembled WGS sequence"/>
</dbReference>
<keyword evidence="2" id="KW-1003">Cell membrane</keyword>
<evidence type="ECO:0000256" key="5">
    <source>
        <dbReference type="ARBA" id="ARBA00023136"/>
    </source>
</evidence>
<evidence type="ECO:0000256" key="6">
    <source>
        <dbReference type="SAM" id="Phobius"/>
    </source>
</evidence>
<evidence type="ECO:0000256" key="4">
    <source>
        <dbReference type="ARBA" id="ARBA00022989"/>
    </source>
</evidence>
<evidence type="ECO:0000313" key="8">
    <source>
        <dbReference type="Proteomes" id="UP000295380"/>
    </source>
</evidence>
<feature type="transmembrane region" description="Helical" evidence="6">
    <location>
        <begin position="91"/>
        <end position="110"/>
    </location>
</feature>
<dbReference type="Pfam" id="PF03788">
    <property type="entry name" value="LrgA"/>
    <property type="match status" value="1"/>
</dbReference>
<comment type="subcellular location">
    <subcellularLocation>
        <location evidence="1">Cell membrane</location>
        <topology evidence="1">Multi-pass membrane protein</topology>
    </subcellularLocation>
</comment>
<dbReference type="PANTHER" id="PTHR33931:SF2">
    <property type="entry name" value="HOLIN-LIKE PROTEIN CIDA"/>
    <property type="match status" value="1"/>
</dbReference>
<feature type="transmembrane region" description="Helical" evidence="6">
    <location>
        <begin position="59"/>
        <end position="79"/>
    </location>
</feature>
<dbReference type="GO" id="GO:0016787">
    <property type="term" value="F:hydrolase activity"/>
    <property type="evidence" value="ECO:0007669"/>
    <property type="project" value="UniProtKB-KW"/>
</dbReference>
<evidence type="ECO:0000256" key="1">
    <source>
        <dbReference type="ARBA" id="ARBA00004651"/>
    </source>
</evidence>